<dbReference type="Gene3D" id="1.10.150.240">
    <property type="entry name" value="Putative phosphatase, domain 2"/>
    <property type="match status" value="1"/>
</dbReference>
<dbReference type="AlphaFoldDB" id="A0A5J6DEZ7"/>
<dbReference type="SUPFAM" id="SSF56784">
    <property type="entry name" value="HAD-like"/>
    <property type="match status" value="1"/>
</dbReference>
<dbReference type="Gene3D" id="3.40.50.1000">
    <property type="entry name" value="HAD superfamily/HAD-like"/>
    <property type="match status" value="1"/>
</dbReference>
<organism evidence="1">
    <name type="scientific">Streptomyces candidus</name>
    <dbReference type="NCBI Taxonomy" id="67283"/>
    <lineage>
        <taxon>Bacteria</taxon>
        <taxon>Bacillati</taxon>
        <taxon>Actinomycetota</taxon>
        <taxon>Actinomycetes</taxon>
        <taxon>Kitasatosporales</taxon>
        <taxon>Streptomycetaceae</taxon>
        <taxon>Streptomyces</taxon>
    </lineage>
</organism>
<dbReference type="InterPro" id="IPR041492">
    <property type="entry name" value="HAD_2"/>
</dbReference>
<evidence type="ECO:0000313" key="1">
    <source>
        <dbReference type="EMBL" id="QER90993.1"/>
    </source>
</evidence>
<dbReference type="InterPro" id="IPR006439">
    <property type="entry name" value="HAD-SF_hydro_IA"/>
</dbReference>
<dbReference type="GO" id="GO:0006281">
    <property type="term" value="P:DNA repair"/>
    <property type="evidence" value="ECO:0007669"/>
    <property type="project" value="TreeGrafter"/>
</dbReference>
<dbReference type="NCBIfam" id="TIGR01509">
    <property type="entry name" value="HAD-SF-IA-v3"/>
    <property type="match status" value="1"/>
</dbReference>
<dbReference type="NCBIfam" id="TIGR01549">
    <property type="entry name" value="HAD-SF-IA-v1"/>
    <property type="match status" value="1"/>
</dbReference>
<reference evidence="1" key="1">
    <citation type="journal article" date="2019" name="Angew. Chem. Int. Ed. Engl.">
        <title>Identification of the C-Glycoside Synthases during Biosynthesis of the Pyrazole-C-Nucleosides Formycin and Pyrazofurin.</title>
        <authorList>
            <person name="Ren D."/>
            <person name="Wang S.A."/>
            <person name="Ko Y."/>
            <person name="Geng Y."/>
            <person name="Ogasawara Y."/>
            <person name="Liu H.W."/>
        </authorList>
    </citation>
    <scope>NUCLEOTIDE SEQUENCE</scope>
</reference>
<dbReference type="InterPro" id="IPR050155">
    <property type="entry name" value="HAD-like_hydrolase_sf"/>
</dbReference>
<dbReference type="Pfam" id="PF13419">
    <property type="entry name" value="HAD_2"/>
    <property type="match status" value="1"/>
</dbReference>
<protein>
    <submittedName>
        <fullName evidence="1">PyfS</fullName>
    </submittedName>
</protein>
<dbReference type="SFLD" id="SFLDS00003">
    <property type="entry name" value="Haloacid_Dehalogenase"/>
    <property type="match status" value="1"/>
</dbReference>
<dbReference type="InterPro" id="IPR023198">
    <property type="entry name" value="PGP-like_dom2"/>
</dbReference>
<dbReference type="InterPro" id="IPR023214">
    <property type="entry name" value="HAD_sf"/>
</dbReference>
<dbReference type="PANTHER" id="PTHR43434:SF1">
    <property type="entry name" value="PHOSPHOGLYCOLATE PHOSPHATASE"/>
    <property type="match status" value="1"/>
</dbReference>
<dbReference type="SFLD" id="SFLDG01129">
    <property type="entry name" value="C1.5:_HAD__Beta-PGM__Phosphata"/>
    <property type="match status" value="1"/>
</dbReference>
<dbReference type="PANTHER" id="PTHR43434">
    <property type="entry name" value="PHOSPHOGLYCOLATE PHOSPHATASE"/>
    <property type="match status" value="1"/>
</dbReference>
<dbReference type="GO" id="GO:0008967">
    <property type="term" value="F:phosphoglycolate phosphatase activity"/>
    <property type="evidence" value="ECO:0007669"/>
    <property type="project" value="TreeGrafter"/>
</dbReference>
<proteinExistence type="predicted"/>
<dbReference type="InterPro" id="IPR036412">
    <property type="entry name" value="HAD-like_sf"/>
</dbReference>
<sequence length="220" mass="22070">MVFDLDGTLVDTPAAIGATLVEVLAGEGFTVDHAAVAATIGKPLVPSVAGLLELAADDQAVRTVVTRYQRLFDERVLGRGTELLYAGVADGLAALRGSGLSCAIATSKDLRVATALLGSSGIAAHFPVVITHDQVAQGKPHPEMGLCAAADLGVDAGACAYVGDAVGDMEMAVAAGMTPIGVAYGVASAAELTEHGAVQVCADFAEVVKAVSALAGRRTN</sequence>
<accession>A0A5J6DEZ7</accession>
<name>A0A5J6DEZ7_9ACTN</name>
<dbReference type="EMBL" id="MN305320">
    <property type="protein sequence ID" value="QER90993.1"/>
    <property type="molecule type" value="Genomic_DNA"/>
</dbReference>